<dbReference type="GO" id="GO:0003677">
    <property type="term" value="F:DNA binding"/>
    <property type="evidence" value="ECO:0007669"/>
    <property type="project" value="UniProtKB-KW"/>
</dbReference>
<keyword evidence="1" id="KW-0238">DNA-binding</keyword>
<dbReference type="Proteomes" id="UP000316316">
    <property type="component" value="Unassembled WGS sequence"/>
</dbReference>
<dbReference type="PANTHER" id="PTHR46558:SF13">
    <property type="entry name" value="HTH-TYPE TRANSCRIPTIONAL REGULATOR IMMR"/>
    <property type="match status" value="1"/>
</dbReference>
<evidence type="ECO:0000313" key="2">
    <source>
        <dbReference type="EMBL" id="TRZ35103.1"/>
    </source>
</evidence>
<dbReference type="Pfam" id="PF01381">
    <property type="entry name" value="HTH_3"/>
    <property type="match status" value="1"/>
</dbReference>
<dbReference type="Gene3D" id="1.10.260.40">
    <property type="entry name" value="lambda repressor-like DNA-binding domains"/>
    <property type="match status" value="1"/>
</dbReference>
<gene>
    <name evidence="2" type="ORF">AUF17_13890</name>
</gene>
<comment type="caution">
    <text evidence="2">The sequence shown here is derived from an EMBL/GenBank/DDBJ whole genome shotgun (WGS) entry which is preliminary data.</text>
</comment>
<evidence type="ECO:0000256" key="1">
    <source>
        <dbReference type="ARBA" id="ARBA00023125"/>
    </source>
</evidence>
<dbReference type="CDD" id="cd00093">
    <property type="entry name" value="HTH_XRE"/>
    <property type="match status" value="1"/>
</dbReference>
<dbReference type="InterPro" id="IPR001387">
    <property type="entry name" value="Cro/C1-type_HTH"/>
</dbReference>
<reference evidence="2 3" key="1">
    <citation type="submission" date="2017-10" db="EMBL/GenBank/DDBJ databases">
        <title>FDA dAtabase for Regulatory Grade micrObial Sequences (FDA-ARGOS): Supporting development and validation of Infectious Disease Dx tests.</title>
        <authorList>
            <person name="Campos J."/>
            <person name="Goldberg B."/>
            <person name="Tallon L.J."/>
            <person name="Sadzewicz L."/>
            <person name="Sengamalay N."/>
            <person name="Ott S."/>
            <person name="Godinez A."/>
            <person name="Nagaraj S."/>
            <person name="Vyas G."/>
            <person name="Aluvathingal J."/>
            <person name="Nadendla S."/>
            <person name="Geyer C."/>
            <person name="Nandy P."/>
            <person name="Hobson J."/>
            <person name="Sichtig H."/>
        </authorList>
    </citation>
    <scope>NUCLEOTIDE SEQUENCE [LARGE SCALE GENOMIC DNA]</scope>
    <source>
        <strain evidence="2 3">FDAARGOS_185</strain>
    </source>
</reference>
<proteinExistence type="predicted"/>
<dbReference type="AlphaFoldDB" id="A0A553SDM7"/>
<protein>
    <submittedName>
        <fullName evidence="2">Transcriptional regulator</fullName>
    </submittedName>
</protein>
<dbReference type="SMART" id="SM00530">
    <property type="entry name" value="HTH_XRE"/>
    <property type="match status" value="1"/>
</dbReference>
<name>A0A553SDM7_ENTAV</name>
<sequence>MVLSEQLRASRENMGLSQTDVAKRLNITRQSISKWENGRGYPYLDNLILLSDIYKVSIDELLKENAKLKKKLEENNDQIANNKKKLKFIEKKTSELNPKDDSFLLLIISLASCLVPFLGIILPVFVYKINKTTNAYHKLIKVICICCLIVSFYNTILIANNIFFHYGDGSAELID</sequence>
<dbReference type="SUPFAM" id="SSF47413">
    <property type="entry name" value="lambda repressor-like DNA-binding domains"/>
    <property type="match status" value="1"/>
</dbReference>
<dbReference type="RefSeq" id="WP_049218145.1">
    <property type="nucleotide sequence ID" value="NZ_CP024590.1"/>
</dbReference>
<dbReference type="PANTHER" id="PTHR46558">
    <property type="entry name" value="TRACRIPTIONAL REGULATORY PROTEIN-RELATED-RELATED"/>
    <property type="match status" value="1"/>
</dbReference>
<dbReference type="PROSITE" id="PS50943">
    <property type="entry name" value="HTH_CROC1"/>
    <property type="match status" value="1"/>
</dbReference>
<dbReference type="InterPro" id="IPR010982">
    <property type="entry name" value="Lambda_DNA-bd_dom_sf"/>
</dbReference>
<accession>A0A553SDM7</accession>
<dbReference type="EMBL" id="PDXQ01000001">
    <property type="protein sequence ID" value="TRZ35103.1"/>
    <property type="molecule type" value="Genomic_DNA"/>
</dbReference>
<organism evidence="2 3">
    <name type="scientific">Enterococcus avium</name>
    <name type="common">Streptococcus avium</name>
    <dbReference type="NCBI Taxonomy" id="33945"/>
    <lineage>
        <taxon>Bacteria</taxon>
        <taxon>Bacillati</taxon>
        <taxon>Bacillota</taxon>
        <taxon>Bacilli</taxon>
        <taxon>Lactobacillales</taxon>
        <taxon>Enterococcaceae</taxon>
        <taxon>Enterococcus</taxon>
    </lineage>
</organism>
<evidence type="ECO:0000313" key="3">
    <source>
        <dbReference type="Proteomes" id="UP000316316"/>
    </source>
</evidence>